<keyword evidence="7" id="KW-1185">Reference proteome</keyword>
<evidence type="ECO:0000256" key="3">
    <source>
        <dbReference type="PIRSR" id="PIRSR603782-1"/>
    </source>
</evidence>
<dbReference type="GO" id="GO:0046872">
    <property type="term" value="F:metal ion binding"/>
    <property type="evidence" value="ECO:0007669"/>
    <property type="project" value="UniProtKB-KW"/>
</dbReference>
<feature type="domain" description="Thioredoxin" evidence="5">
    <location>
        <begin position="41"/>
        <end position="211"/>
    </location>
</feature>
<dbReference type="InterPro" id="IPR036249">
    <property type="entry name" value="Thioredoxin-like_sf"/>
</dbReference>
<dbReference type="KEGG" id="zdf:AN401_00895"/>
<keyword evidence="2 3" id="KW-0186">Copper</keyword>
<evidence type="ECO:0000256" key="1">
    <source>
        <dbReference type="ARBA" id="ARBA00010996"/>
    </source>
</evidence>
<evidence type="ECO:0000313" key="6">
    <source>
        <dbReference type="EMBL" id="ATG72581.1"/>
    </source>
</evidence>
<dbReference type="SUPFAM" id="SSF52833">
    <property type="entry name" value="Thioredoxin-like"/>
    <property type="match status" value="1"/>
</dbReference>
<evidence type="ECO:0000256" key="2">
    <source>
        <dbReference type="ARBA" id="ARBA00023008"/>
    </source>
</evidence>
<dbReference type="Pfam" id="PF02630">
    <property type="entry name" value="SCO1-SenC"/>
    <property type="match status" value="1"/>
</dbReference>
<dbReference type="InterPro" id="IPR013766">
    <property type="entry name" value="Thioredoxin_domain"/>
</dbReference>
<dbReference type="InterPro" id="IPR003782">
    <property type="entry name" value="SCO1/SenC"/>
</dbReference>
<dbReference type="AlphaFoldDB" id="A0A291HKH7"/>
<gene>
    <name evidence="6" type="ORF">AN401_00895</name>
</gene>
<dbReference type="CDD" id="cd02968">
    <property type="entry name" value="SCO"/>
    <property type="match status" value="1"/>
</dbReference>
<keyword evidence="3" id="KW-0479">Metal-binding</keyword>
<dbReference type="Proteomes" id="UP000217763">
    <property type="component" value="Chromosome"/>
</dbReference>
<comment type="similarity">
    <text evidence="1">Belongs to the SCO1/2 family.</text>
</comment>
<reference evidence="7" key="1">
    <citation type="submission" date="2015-09" db="EMBL/GenBank/DDBJ databases">
        <authorList>
            <person name="Shao Z."/>
            <person name="Wang L."/>
        </authorList>
    </citation>
    <scope>NUCLEOTIDE SEQUENCE [LARGE SCALE GENOMIC DNA]</scope>
    <source>
        <strain evidence="7">F13-1</strain>
    </source>
</reference>
<keyword evidence="4" id="KW-1015">Disulfide bond</keyword>
<dbReference type="Gene3D" id="3.40.30.10">
    <property type="entry name" value="Glutaredoxin"/>
    <property type="match status" value="1"/>
</dbReference>
<dbReference type="PANTHER" id="PTHR12151:SF25">
    <property type="entry name" value="LINALOOL DEHYDRATASE_ISOMERASE DOMAIN-CONTAINING PROTEIN"/>
    <property type="match status" value="1"/>
</dbReference>
<sequence>MANTSKLIWILAVALLIAGTLSGIAWYNNQENSLTEAVVVYPEPRPLKDISLLDADGEPFTEQRFAGRWSLVFVGYTFCPDICPTTLADLARIYPELRQLNGPVQVVFVSVDPERDTPERLKAYTAYFNPDFVAATAGHERLMPAVQQLGLIYGIHEREEQDYLVDHSASIALVNPRGELHASFRPGFDEQSMMPLVDGDELVRDLARILRQWGG</sequence>
<protein>
    <submittedName>
        <fullName evidence="6">Photosynthetic protein synthase I</fullName>
    </submittedName>
</protein>
<proteinExistence type="inferred from homology"/>
<feature type="binding site" evidence="3">
    <location>
        <position position="167"/>
    </location>
    <ligand>
        <name>Cu cation</name>
        <dbReference type="ChEBI" id="CHEBI:23378"/>
    </ligand>
</feature>
<feature type="binding site" evidence="3">
    <location>
        <position position="83"/>
    </location>
    <ligand>
        <name>Cu cation</name>
        <dbReference type="ChEBI" id="CHEBI:23378"/>
    </ligand>
</feature>
<dbReference type="PANTHER" id="PTHR12151">
    <property type="entry name" value="ELECTRON TRANSPORT PROTIN SCO1/SENC FAMILY MEMBER"/>
    <property type="match status" value="1"/>
</dbReference>
<feature type="binding site" evidence="3">
    <location>
        <position position="79"/>
    </location>
    <ligand>
        <name>Cu cation</name>
        <dbReference type="ChEBI" id="CHEBI:23378"/>
    </ligand>
</feature>
<organism evidence="6 7">
    <name type="scientific">Zobellella denitrificans</name>
    <dbReference type="NCBI Taxonomy" id="347534"/>
    <lineage>
        <taxon>Bacteria</taxon>
        <taxon>Pseudomonadati</taxon>
        <taxon>Pseudomonadota</taxon>
        <taxon>Gammaproteobacteria</taxon>
        <taxon>Aeromonadales</taxon>
        <taxon>Aeromonadaceae</taxon>
        <taxon>Zobellella</taxon>
    </lineage>
</organism>
<evidence type="ECO:0000256" key="4">
    <source>
        <dbReference type="PIRSR" id="PIRSR603782-2"/>
    </source>
</evidence>
<dbReference type="EMBL" id="CP012621">
    <property type="protein sequence ID" value="ATG72581.1"/>
    <property type="molecule type" value="Genomic_DNA"/>
</dbReference>
<feature type="disulfide bond" description="Redox-active" evidence="4">
    <location>
        <begin position="79"/>
        <end position="83"/>
    </location>
</feature>
<dbReference type="RefSeq" id="WP_096778306.1">
    <property type="nucleotide sequence ID" value="NZ_CP012621.1"/>
</dbReference>
<accession>A0A291HKH7</accession>
<evidence type="ECO:0000259" key="5">
    <source>
        <dbReference type="PROSITE" id="PS51352"/>
    </source>
</evidence>
<evidence type="ECO:0000313" key="7">
    <source>
        <dbReference type="Proteomes" id="UP000217763"/>
    </source>
</evidence>
<name>A0A291HKH7_9GAMM</name>
<dbReference type="PROSITE" id="PS51352">
    <property type="entry name" value="THIOREDOXIN_2"/>
    <property type="match status" value="1"/>
</dbReference>